<feature type="signal peptide" evidence="1">
    <location>
        <begin position="1"/>
        <end position="23"/>
    </location>
</feature>
<dbReference type="Proteomes" id="UP000501408">
    <property type="component" value="Chromosome 1"/>
</dbReference>
<keyword evidence="3" id="KW-1185">Reference proteome</keyword>
<name>A0ABX6K6N3_SALCS</name>
<proteinExistence type="predicted"/>
<dbReference type="InterPro" id="IPR021342">
    <property type="entry name" value="DUF2959"/>
</dbReference>
<dbReference type="RefSeq" id="WP_077455752.1">
    <property type="nucleotide sequence ID" value="NZ_CP050266.1"/>
</dbReference>
<keyword evidence="1" id="KW-0732">Signal</keyword>
<organism evidence="2 3">
    <name type="scientific">Salinivibrio costicola</name>
    <name type="common">Vibrio costicola</name>
    <dbReference type="NCBI Taxonomy" id="51367"/>
    <lineage>
        <taxon>Bacteria</taxon>
        <taxon>Pseudomonadati</taxon>
        <taxon>Pseudomonadota</taxon>
        <taxon>Gammaproteobacteria</taxon>
        <taxon>Vibrionales</taxon>
        <taxon>Vibrionaceae</taxon>
        <taxon>Salinivibrio</taxon>
    </lineage>
</organism>
<evidence type="ECO:0000313" key="2">
    <source>
        <dbReference type="EMBL" id="QIR07173.1"/>
    </source>
</evidence>
<reference evidence="2 3" key="1">
    <citation type="submission" date="2020-03" db="EMBL/GenBank/DDBJ databases">
        <title>Genome mining reveals the biosynthetic pathways of PHA and ectoines of the halophilic strain Salinivibrio costicola M318 isolated from fermented shrimp paste.</title>
        <authorList>
            <person name="Doan T.V."/>
            <person name="Tran L.T."/>
            <person name="Trieu T.A."/>
            <person name="Nguyen Q.V."/>
            <person name="Quach T.N."/>
            <person name="Phi T.Q."/>
            <person name="Kumar S."/>
        </authorList>
    </citation>
    <scope>NUCLEOTIDE SEQUENCE [LARGE SCALE GENOMIC DNA]</scope>
    <source>
        <strain evidence="2 3">M318</strain>
    </source>
</reference>
<gene>
    <name evidence="2" type="ORF">HBA18_12880</name>
</gene>
<protein>
    <submittedName>
        <fullName evidence="2">DUF2959 domain-containing protein</fullName>
    </submittedName>
</protein>
<sequence length="211" mass="23810">MRAVLLFLTSLTLLTGCQSAYYAAMEQVGVHKRDIMVDRVEDAASAQQEAQTQFNDALEALTTLTQFDGGELQAAYDTVNKQYQKSEAAVTQVRDRIDALDAVAQALFAEWDEELALYTNPRLKRESAQRLRATQAEYQRLYDAMQRAERTMTPVLNTLQDNRLYLKHNLNARAIGALQGEFKNLAGDIDRAIADMQRAIQASDRFIQTLN</sequence>
<dbReference type="Pfam" id="PF11172">
    <property type="entry name" value="DUF2959"/>
    <property type="match status" value="1"/>
</dbReference>
<accession>A0ABX6K6N3</accession>
<dbReference type="EMBL" id="CP050266">
    <property type="protein sequence ID" value="QIR07173.1"/>
    <property type="molecule type" value="Genomic_DNA"/>
</dbReference>
<evidence type="ECO:0000313" key="3">
    <source>
        <dbReference type="Proteomes" id="UP000501408"/>
    </source>
</evidence>
<dbReference type="PROSITE" id="PS51257">
    <property type="entry name" value="PROKAR_LIPOPROTEIN"/>
    <property type="match status" value="1"/>
</dbReference>
<feature type="chain" id="PRO_5045304410" evidence="1">
    <location>
        <begin position="24"/>
        <end position="211"/>
    </location>
</feature>
<evidence type="ECO:0000256" key="1">
    <source>
        <dbReference type="SAM" id="SignalP"/>
    </source>
</evidence>